<comment type="pathway">
    <text evidence="1">Protein modification; protein ubiquitination.</text>
</comment>
<dbReference type="RefSeq" id="XP_031372116.1">
    <property type="nucleotide sequence ID" value="XM_031516256.1"/>
</dbReference>
<dbReference type="PROSITE" id="PS50097">
    <property type="entry name" value="BTB"/>
    <property type="match status" value="1"/>
</dbReference>
<reference evidence="7" key="1">
    <citation type="journal article" date="2020" name="Plant Biotechnol. J.">
        <title>The pomegranate (Punica granatum L.) draft genome dissects genetic divergence between soft- and hard-seeded cultivars.</title>
        <authorList>
            <person name="Luo X."/>
            <person name="Li H."/>
            <person name="Wu Z."/>
            <person name="Yao W."/>
            <person name="Zhao P."/>
            <person name="Cao D."/>
            <person name="Yu H."/>
            <person name="Li K."/>
            <person name="Poudel K."/>
            <person name="Zhao D."/>
            <person name="Zhang F."/>
            <person name="Xia X."/>
            <person name="Chen L."/>
            <person name="Wang Q."/>
            <person name="Jing D."/>
            <person name="Cao S."/>
        </authorList>
    </citation>
    <scope>NUCLEOTIDE SEQUENCE [LARGE SCALE GENOMIC DNA]</scope>
    <source>
        <strain evidence="7">cv. Tunisia</strain>
    </source>
</reference>
<evidence type="ECO:0000259" key="5">
    <source>
        <dbReference type="PROSITE" id="PS50097"/>
    </source>
</evidence>
<feature type="domain" description="NPH3" evidence="6">
    <location>
        <begin position="204"/>
        <end position="478"/>
    </location>
</feature>
<dbReference type="AlphaFoldDB" id="A0A6P8BQK6"/>
<sequence>MAQHCDLQIHINSQRTFFVNAKTISAYSGRLKKIIKQDERGTRTKNSVIEVNNFPGGPDGFELVLRFCYNKGHIPITALNVSLLHCCAVFLGMMDKVSTRNLCQQTETFLEGILEWPWKDIVVTLKSCETFLTYADTTGLLTKLICALLAKIAAHDDQNNSDINLQIASSSSSSSSPETIRFSSSSARTTPELMKQVVAKSSKSWWFYDLTLLSPSIIEKIVKGLGTFGLENNSIVLTRFLLHYLNTACQTPQSNRLDLQYPPSPGPGPSKVEYGGIADTAVYGVIEACKSSMSAFSCRGLFRVLRIVSTFGPSKECRLGLETLIGRMLDQATVDDLLVSGLFRGQQGVYDVNLVVRLIRVFVNGDGSSTPHDKMKKVGRLVDKYLREIAPDQNLKMSRFLGVAGSLPDSARDSFDGVYRAIDIFLKSHPSLSFEERSRLCRCLNYEKLSLEACKDLTKNPKIPPRIAVQALMCQHQEQQQQNSTEDSCCPMAKESPVQTPNSSTMSKYTQLMVYNGGGNYVIDAESMIPAKEEEEEDMKVNLQEMQWRVVELEKVCKQMKGQMSKMVRHPSSSASTPTRALPRLC</sequence>
<evidence type="ECO:0000256" key="1">
    <source>
        <dbReference type="ARBA" id="ARBA00004906"/>
    </source>
</evidence>
<evidence type="ECO:0000259" key="6">
    <source>
        <dbReference type="PROSITE" id="PS51649"/>
    </source>
</evidence>
<dbReference type="InterPro" id="IPR043454">
    <property type="entry name" value="NPH3/RPT2-like"/>
</dbReference>
<dbReference type="UniPathway" id="UPA00143"/>
<dbReference type="PROSITE" id="PS51649">
    <property type="entry name" value="NPH3"/>
    <property type="match status" value="1"/>
</dbReference>
<dbReference type="GeneID" id="116187513"/>
<dbReference type="GO" id="GO:0016567">
    <property type="term" value="P:protein ubiquitination"/>
    <property type="evidence" value="ECO:0007669"/>
    <property type="project" value="UniProtKB-UniPathway"/>
</dbReference>
<dbReference type="OrthoDB" id="1080584at2759"/>
<gene>
    <name evidence="8" type="primary">LOC116187513</name>
</gene>
<keyword evidence="2" id="KW-0833">Ubl conjugation pathway</keyword>
<dbReference type="InterPro" id="IPR000210">
    <property type="entry name" value="BTB/POZ_dom"/>
</dbReference>
<evidence type="ECO:0000256" key="3">
    <source>
        <dbReference type="PROSITE-ProRule" id="PRU00982"/>
    </source>
</evidence>
<dbReference type="Gene3D" id="3.30.710.10">
    <property type="entry name" value="Potassium Channel Kv1.1, Chain A"/>
    <property type="match status" value="1"/>
</dbReference>
<dbReference type="Proteomes" id="UP000515151">
    <property type="component" value="Chromosome 8"/>
</dbReference>
<protein>
    <submittedName>
        <fullName evidence="8">BTB/POZ domain-containing protein At3g19850</fullName>
    </submittedName>
</protein>
<proteinExistence type="inferred from homology"/>
<accession>A0A6P8BQK6</accession>
<organism evidence="7 8">
    <name type="scientific">Punica granatum</name>
    <name type="common">Pomegranate</name>
    <dbReference type="NCBI Taxonomy" id="22663"/>
    <lineage>
        <taxon>Eukaryota</taxon>
        <taxon>Viridiplantae</taxon>
        <taxon>Streptophyta</taxon>
        <taxon>Embryophyta</taxon>
        <taxon>Tracheophyta</taxon>
        <taxon>Spermatophyta</taxon>
        <taxon>Magnoliopsida</taxon>
        <taxon>eudicotyledons</taxon>
        <taxon>Gunneridae</taxon>
        <taxon>Pentapetalae</taxon>
        <taxon>rosids</taxon>
        <taxon>malvids</taxon>
        <taxon>Myrtales</taxon>
        <taxon>Lythraceae</taxon>
        <taxon>Punica</taxon>
    </lineage>
</organism>
<evidence type="ECO:0000256" key="2">
    <source>
        <dbReference type="ARBA" id="ARBA00022786"/>
    </source>
</evidence>
<dbReference type="PANTHER" id="PTHR32370">
    <property type="entry name" value="OS12G0117600 PROTEIN"/>
    <property type="match status" value="1"/>
</dbReference>
<dbReference type="Pfam" id="PF00651">
    <property type="entry name" value="BTB"/>
    <property type="match status" value="1"/>
</dbReference>
<dbReference type="InterPro" id="IPR011333">
    <property type="entry name" value="SKP1/BTB/POZ_sf"/>
</dbReference>
<evidence type="ECO:0000313" key="7">
    <source>
        <dbReference type="Proteomes" id="UP000515151"/>
    </source>
</evidence>
<comment type="similarity">
    <text evidence="3">Belongs to the NPH3 family.</text>
</comment>
<evidence type="ECO:0000313" key="8">
    <source>
        <dbReference type="RefSeq" id="XP_031372116.1"/>
    </source>
</evidence>
<dbReference type="Pfam" id="PF03000">
    <property type="entry name" value="NPH3"/>
    <property type="match status" value="1"/>
</dbReference>
<dbReference type="InterPro" id="IPR027356">
    <property type="entry name" value="NPH3_dom"/>
</dbReference>
<reference evidence="8" key="2">
    <citation type="submission" date="2025-08" db="UniProtKB">
        <authorList>
            <consortium name="RefSeq"/>
        </authorList>
    </citation>
    <scope>IDENTIFICATION</scope>
    <source>
        <tissue evidence="8">Leaf</tissue>
    </source>
</reference>
<dbReference type="SUPFAM" id="SSF54695">
    <property type="entry name" value="POZ domain"/>
    <property type="match status" value="1"/>
</dbReference>
<evidence type="ECO:0000256" key="4">
    <source>
        <dbReference type="SAM" id="MobiDB-lite"/>
    </source>
</evidence>
<name>A0A6P8BQK6_PUNGR</name>
<feature type="domain" description="BTB" evidence="5">
    <location>
        <begin position="5"/>
        <end position="70"/>
    </location>
</feature>
<dbReference type="SMART" id="SM00225">
    <property type="entry name" value="BTB"/>
    <property type="match status" value="1"/>
</dbReference>
<feature type="region of interest" description="Disordered" evidence="4">
    <location>
        <begin position="485"/>
        <end position="505"/>
    </location>
</feature>
<feature type="region of interest" description="Disordered" evidence="4">
    <location>
        <begin position="563"/>
        <end position="586"/>
    </location>
</feature>
<keyword evidence="7" id="KW-1185">Reference proteome</keyword>